<name>A0A127K042_9BURK</name>
<accession>A0A127K042</accession>
<dbReference type="OrthoDB" id="8557243at2"/>
<dbReference type="AlphaFoldDB" id="A0A127K042"/>
<evidence type="ECO:0000313" key="2">
    <source>
        <dbReference type="Proteomes" id="UP000070433"/>
    </source>
</evidence>
<evidence type="ECO:0000313" key="1">
    <source>
        <dbReference type="EMBL" id="AMO23762.1"/>
    </source>
</evidence>
<proteinExistence type="predicted"/>
<sequence length="347" mass="39343">MAGDDSFFDRVLSRLFGKDDEGEDADQQLVAELTDAIVDTVEPRVKAHRHYRRELKDCVRATVAWLREIGRMPIDHVLLARASWGSDPRLNTFFGAPDAITEFLGRSRELRAYFDDPANAGVREAFALLGMSKEEKTFLGPRYEDGMLKQDVAQTSVNFNGHRLFALAPTEAQTRVELGRRIVQRLSEVTLSRIMEIDRKGLNLEQQKSLLGTRLRMLKLARDGVPGLVDDPGTVEQQIREVQRQLDERVKDFIEAKSSLATLDGYIEQIREVFAHPEQHVVLTRSELDVTRMNVKADEGTEEPHRTLTLAELQVGGRQPAVIAFVRCLRSELPPKEDLLAKAERFL</sequence>
<dbReference type="RefSeq" id="WP_061500668.1">
    <property type="nucleotide sequence ID" value="NZ_CP010951.1"/>
</dbReference>
<dbReference type="EMBL" id="CP010951">
    <property type="protein sequence ID" value="AMO23762.1"/>
    <property type="molecule type" value="Genomic_DNA"/>
</dbReference>
<keyword evidence="2" id="KW-1185">Reference proteome</keyword>
<reference evidence="1 2" key="1">
    <citation type="journal article" date="2014" name="Int. J. Syst. Evol. Microbiol.">
        <title>Ramlibacter solisilvae sp. nov., isolated from forest soil, and emended description of the genus Ramlibacter.</title>
        <authorList>
            <person name="Lee H.J."/>
            <person name="Lee S.H."/>
            <person name="Lee S.S."/>
            <person name="Lee J.S."/>
            <person name="Kim Y."/>
            <person name="Kim S.C."/>
            <person name="Jeon C.O."/>
        </authorList>
    </citation>
    <scope>NUCLEOTIDE SEQUENCE [LARGE SCALE GENOMIC DNA]</scope>
    <source>
        <strain evidence="1 2">5-10</strain>
    </source>
</reference>
<dbReference type="Proteomes" id="UP000070433">
    <property type="component" value="Chromosome"/>
</dbReference>
<gene>
    <name evidence="1" type="ORF">UC35_13885</name>
</gene>
<protein>
    <submittedName>
        <fullName evidence="1">Uncharacterized protein</fullName>
    </submittedName>
</protein>
<organism evidence="1 2">
    <name type="scientific">Ramlibacter tataouinensis</name>
    <dbReference type="NCBI Taxonomy" id="94132"/>
    <lineage>
        <taxon>Bacteria</taxon>
        <taxon>Pseudomonadati</taxon>
        <taxon>Pseudomonadota</taxon>
        <taxon>Betaproteobacteria</taxon>
        <taxon>Burkholderiales</taxon>
        <taxon>Comamonadaceae</taxon>
        <taxon>Ramlibacter</taxon>
    </lineage>
</organism>